<evidence type="ECO:0000256" key="3">
    <source>
        <dbReference type="ARBA" id="ARBA00023015"/>
    </source>
</evidence>
<dbReference type="GO" id="GO:0003677">
    <property type="term" value="F:DNA binding"/>
    <property type="evidence" value="ECO:0007669"/>
    <property type="project" value="UniProtKB-KW"/>
</dbReference>
<evidence type="ECO:0000313" key="8">
    <source>
        <dbReference type="Proteomes" id="UP000530564"/>
    </source>
</evidence>
<evidence type="ECO:0000259" key="6">
    <source>
        <dbReference type="PROSITE" id="PS50949"/>
    </source>
</evidence>
<dbReference type="InterPro" id="IPR004839">
    <property type="entry name" value="Aminotransferase_I/II_large"/>
</dbReference>
<evidence type="ECO:0000256" key="5">
    <source>
        <dbReference type="ARBA" id="ARBA00023163"/>
    </source>
</evidence>
<dbReference type="Pfam" id="PF00392">
    <property type="entry name" value="GntR"/>
    <property type="match status" value="1"/>
</dbReference>
<dbReference type="PANTHER" id="PTHR46577">
    <property type="entry name" value="HTH-TYPE TRANSCRIPTIONAL REGULATORY PROTEIN GABR"/>
    <property type="match status" value="1"/>
</dbReference>
<dbReference type="Gene3D" id="3.40.640.10">
    <property type="entry name" value="Type I PLP-dependent aspartate aminotransferase-like (Major domain)"/>
    <property type="match status" value="1"/>
</dbReference>
<keyword evidence="4 7" id="KW-0238">DNA-binding</keyword>
<dbReference type="GO" id="GO:0030170">
    <property type="term" value="F:pyridoxal phosphate binding"/>
    <property type="evidence" value="ECO:0007669"/>
    <property type="project" value="InterPro"/>
</dbReference>
<protein>
    <submittedName>
        <fullName evidence="7">DNA-binding transcriptional MocR family regulator</fullName>
    </submittedName>
</protein>
<organism evidence="7 8">
    <name type="scientific">Phenylobacterium haematophilum</name>
    <dbReference type="NCBI Taxonomy" id="98513"/>
    <lineage>
        <taxon>Bacteria</taxon>
        <taxon>Pseudomonadati</taxon>
        <taxon>Pseudomonadota</taxon>
        <taxon>Alphaproteobacteria</taxon>
        <taxon>Caulobacterales</taxon>
        <taxon>Caulobacteraceae</taxon>
        <taxon>Phenylobacterium</taxon>
    </lineage>
</organism>
<comment type="similarity">
    <text evidence="1">In the C-terminal section; belongs to the class-I pyridoxal-phosphate-dependent aminotransferase family.</text>
</comment>
<proteinExistence type="inferred from homology"/>
<dbReference type="CDD" id="cd00609">
    <property type="entry name" value="AAT_like"/>
    <property type="match status" value="1"/>
</dbReference>
<dbReference type="SUPFAM" id="SSF53383">
    <property type="entry name" value="PLP-dependent transferases"/>
    <property type="match status" value="1"/>
</dbReference>
<dbReference type="InterPro" id="IPR036390">
    <property type="entry name" value="WH_DNA-bd_sf"/>
</dbReference>
<evidence type="ECO:0000256" key="2">
    <source>
        <dbReference type="ARBA" id="ARBA00022898"/>
    </source>
</evidence>
<accession>A0A840A147</accession>
<dbReference type="GO" id="GO:0003700">
    <property type="term" value="F:DNA-binding transcription factor activity"/>
    <property type="evidence" value="ECO:0007669"/>
    <property type="project" value="InterPro"/>
</dbReference>
<comment type="caution">
    <text evidence="7">The sequence shown here is derived from an EMBL/GenBank/DDBJ whole genome shotgun (WGS) entry which is preliminary data.</text>
</comment>
<dbReference type="Pfam" id="PF00155">
    <property type="entry name" value="Aminotran_1_2"/>
    <property type="match status" value="1"/>
</dbReference>
<dbReference type="RefSeq" id="WP_343056151.1">
    <property type="nucleotide sequence ID" value="NZ_JACIDK010000004.1"/>
</dbReference>
<dbReference type="EMBL" id="JACIDK010000004">
    <property type="protein sequence ID" value="MBB3892336.1"/>
    <property type="molecule type" value="Genomic_DNA"/>
</dbReference>
<keyword evidence="8" id="KW-1185">Reference proteome</keyword>
<dbReference type="InterPro" id="IPR015421">
    <property type="entry name" value="PyrdxlP-dep_Trfase_major"/>
</dbReference>
<sequence>MAGPATFWLRRVERGGGPIYLAILRALEAAITDGELQAGEQLPPQRTVAAVLGVDFTTVTRAYAAARARGLVEGAVGRGTFVAGRAAEDEAGLVDLSMNLPPPPKGLNLGKLLKETAGAVLDRTDPQALMAYHPSGGSLAQRAAGGVWLAPCLGEVSPDRIVVAPGAQAALAATLALLTRRGDVIIVEPLTFPGVRSAAALLGLRLVACPVDDEGFDPAALARLCGETAARAIYCIPTQQNPTAVTMGEARRREVAQIARAAGVPIIEDDAYGRLPSAPLPAIAAFAPEHVWHLATTAKALSPGLRIAYVAAPDAGAAQRLAEALRATTLMPAPLGAAIATAWIREGTADKVLAAVRAEAGERQALARQILPAAHGSPEAIHIWLDTPDHWPGDRLRDTAQSRGLSLVTAEAFAAAPGARSGLRISLGGPAKQTVLAQALRGVAAILGGEPSGRLVV</sequence>
<keyword evidence="2" id="KW-0663">Pyridoxal phosphate</keyword>
<dbReference type="PROSITE" id="PS50949">
    <property type="entry name" value="HTH_GNTR"/>
    <property type="match status" value="1"/>
</dbReference>
<gene>
    <name evidence="7" type="ORF">GGQ61_003069</name>
</gene>
<keyword evidence="3" id="KW-0805">Transcription regulation</keyword>
<dbReference type="InterPro" id="IPR000524">
    <property type="entry name" value="Tscrpt_reg_HTH_GntR"/>
</dbReference>
<dbReference type="AlphaFoldDB" id="A0A840A147"/>
<keyword evidence="5" id="KW-0804">Transcription</keyword>
<dbReference type="Proteomes" id="UP000530564">
    <property type="component" value="Unassembled WGS sequence"/>
</dbReference>
<dbReference type="SMART" id="SM00345">
    <property type="entry name" value="HTH_GNTR"/>
    <property type="match status" value="1"/>
</dbReference>
<dbReference type="InterPro" id="IPR015424">
    <property type="entry name" value="PyrdxlP-dep_Trfase"/>
</dbReference>
<dbReference type="InterPro" id="IPR036388">
    <property type="entry name" value="WH-like_DNA-bd_sf"/>
</dbReference>
<dbReference type="SUPFAM" id="SSF46785">
    <property type="entry name" value="Winged helix' DNA-binding domain"/>
    <property type="match status" value="1"/>
</dbReference>
<reference evidence="7 8" key="1">
    <citation type="submission" date="2020-08" db="EMBL/GenBank/DDBJ databases">
        <title>Genomic Encyclopedia of Type Strains, Phase IV (KMG-IV): sequencing the most valuable type-strain genomes for metagenomic binning, comparative biology and taxonomic classification.</title>
        <authorList>
            <person name="Goeker M."/>
        </authorList>
    </citation>
    <scope>NUCLEOTIDE SEQUENCE [LARGE SCALE GENOMIC DNA]</scope>
    <source>
        <strain evidence="7 8">DSM 21793</strain>
    </source>
</reference>
<evidence type="ECO:0000313" key="7">
    <source>
        <dbReference type="EMBL" id="MBB3892336.1"/>
    </source>
</evidence>
<dbReference type="InterPro" id="IPR051446">
    <property type="entry name" value="HTH_trans_reg/aminotransferase"/>
</dbReference>
<dbReference type="PANTHER" id="PTHR46577:SF1">
    <property type="entry name" value="HTH-TYPE TRANSCRIPTIONAL REGULATORY PROTEIN GABR"/>
    <property type="match status" value="1"/>
</dbReference>
<name>A0A840A147_9CAUL</name>
<dbReference type="Gene3D" id="1.10.10.10">
    <property type="entry name" value="Winged helix-like DNA-binding domain superfamily/Winged helix DNA-binding domain"/>
    <property type="match status" value="1"/>
</dbReference>
<evidence type="ECO:0000256" key="1">
    <source>
        <dbReference type="ARBA" id="ARBA00005384"/>
    </source>
</evidence>
<feature type="domain" description="HTH gntR-type" evidence="6">
    <location>
        <begin position="17"/>
        <end position="85"/>
    </location>
</feature>
<evidence type="ECO:0000256" key="4">
    <source>
        <dbReference type="ARBA" id="ARBA00023125"/>
    </source>
</evidence>